<proteinExistence type="predicted"/>
<comment type="caution">
    <text evidence="1">The sequence shown here is derived from an EMBL/GenBank/DDBJ whole genome shotgun (WGS) entry which is preliminary data.</text>
</comment>
<sequence length="181" mass="21024">MRSLLCLFSRLNRPGDLSRSSCGFPSRPFTIFVTLLGTFSNGYHNIQGTDVRFIGLKVLHLALLENWNNVHQLPVSWDLSRFPKLLKSYQERFCDDISQLFEDSEMNPIRPYRPVGIQLEQQISHSFRVDWELIILTVMILQLRALRLPWCIIHVEDRGKESVKQLCLVSVPVCEITILIQ</sequence>
<evidence type="ECO:0000313" key="1">
    <source>
        <dbReference type="EMBL" id="KAJ7424495.1"/>
    </source>
</evidence>
<evidence type="ECO:0000313" key="2">
    <source>
        <dbReference type="Proteomes" id="UP001145742"/>
    </source>
</evidence>
<dbReference type="Proteomes" id="UP001145742">
    <property type="component" value="Unassembled WGS sequence"/>
</dbReference>
<protein>
    <submittedName>
        <fullName evidence="1">Uncharacterized protein</fullName>
    </submittedName>
</protein>
<dbReference type="EMBL" id="WHWB01032665">
    <property type="protein sequence ID" value="KAJ7424495.1"/>
    <property type="molecule type" value="Genomic_DNA"/>
</dbReference>
<keyword evidence="2" id="KW-1185">Reference proteome</keyword>
<organism evidence="1 2">
    <name type="scientific">Willisornis vidua</name>
    <name type="common">Xingu scale-backed antbird</name>
    <dbReference type="NCBI Taxonomy" id="1566151"/>
    <lineage>
        <taxon>Eukaryota</taxon>
        <taxon>Metazoa</taxon>
        <taxon>Chordata</taxon>
        <taxon>Craniata</taxon>
        <taxon>Vertebrata</taxon>
        <taxon>Euteleostomi</taxon>
        <taxon>Archelosauria</taxon>
        <taxon>Archosauria</taxon>
        <taxon>Dinosauria</taxon>
        <taxon>Saurischia</taxon>
        <taxon>Theropoda</taxon>
        <taxon>Coelurosauria</taxon>
        <taxon>Aves</taxon>
        <taxon>Neognathae</taxon>
        <taxon>Neoaves</taxon>
        <taxon>Telluraves</taxon>
        <taxon>Australaves</taxon>
        <taxon>Passeriformes</taxon>
        <taxon>Thamnophilidae</taxon>
        <taxon>Willisornis</taxon>
    </lineage>
</organism>
<accession>A0ABQ9DQD9</accession>
<gene>
    <name evidence="1" type="ORF">WISP_28397</name>
</gene>
<name>A0ABQ9DQD9_9PASS</name>
<reference evidence="1" key="1">
    <citation type="submission" date="2019-10" db="EMBL/GenBank/DDBJ databases">
        <authorList>
            <person name="Soares A.E.R."/>
            <person name="Aleixo A."/>
            <person name="Schneider P."/>
            <person name="Miyaki C.Y."/>
            <person name="Schneider M.P."/>
            <person name="Mello C."/>
            <person name="Vasconcelos A.T.R."/>
        </authorList>
    </citation>
    <scope>NUCLEOTIDE SEQUENCE</scope>
    <source>
        <tissue evidence="1">Muscle</tissue>
    </source>
</reference>